<dbReference type="RefSeq" id="WP_158349167.1">
    <property type="nucleotide sequence ID" value="NZ_LR025085.1"/>
</dbReference>
<evidence type="ECO:0000256" key="1">
    <source>
        <dbReference type="ARBA" id="ARBA00005578"/>
    </source>
</evidence>
<evidence type="ECO:0000313" key="3">
    <source>
        <dbReference type="EMBL" id="VAX76738.1"/>
    </source>
</evidence>
<dbReference type="PANTHER" id="PTHR46229">
    <property type="entry name" value="BOLA TRANSCRIPTION REGULATOR"/>
    <property type="match status" value="1"/>
</dbReference>
<sequence length="106" mass="12895">MKKNIKKKIKTSLTVFYLKIIDNSKLHQSNVKTSKHYKIIVSAYEFNNISLLQQHKKVYKIFFKDIPQKIYSIQLHTYSVTEWKKKRNQKFKSIPCIKKNYTYKYN</sequence>
<protein>
    <submittedName>
        <fullName evidence="3">DNA-binding transcriptional regulator BolA</fullName>
    </submittedName>
</protein>
<proteinExistence type="inferred from homology"/>
<accession>A0A3B1DLA9</accession>
<dbReference type="PIRSF" id="PIRSF003113">
    <property type="entry name" value="BolA"/>
    <property type="match status" value="1"/>
</dbReference>
<dbReference type="GO" id="GO:0003677">
    <property type="term" value="F:DNA binding"/>
    <property type="evidence" value="ECO:0007669"/>
    <property type="project" value="UniProtKB-KW"/>
</dbReference>
<dbReference type="EMBL" id="LR025085">
    <property type="protein sequence ID" value="VAX76738.1"/>
    <property type="molecule type" value="Genomic_DNA"/>
</dbReference>
<name>A0A3B1DLA9_9GAMM</name>
<dbReference type="OrthoDB" id="9801469at2"/>
<comment type="similarity">
    <text evidence="1 2">Belongs to the BolA/IbaG family.</text>
</comment>
<dbReference type="AlphaFoldDB" id="A0A3B1DLA9"/>
<dbReference type="Proteomes" id="UP000271849">
    <property type="component" value="Chromosome"/>
</dbReference>
<dbReference type="InterPro" id="IPR050961">
    <property type="entry name" value="BolA/IbaG_stress_morph_reg"/>
</dbReference>
<evidence type="ECO:0000256" key="2">
    <source>
        <dbReference type="RuleBase" id="RU003860"/>
    </source>
</evidence>
<dbReference type="Gene3D" id="3.30.300.90">
    <property type="entry name" value="BolA-like"/>
    <property type="match status" value="1"/>
</dbReference>
<gene>
    <name evidence="3" type="primary">bolA</name>
    <name evidence="3" type="ORF">BUCINSTRO3249_0303</name>
</gene>
<keyword evidence="3" id="KW-0238">DNA-binding</keyword>
<organism evidence="3 4">
    <name type="scientific">Buchnera aphidicola</name>
    <name type="common">Cinara strobi</name>
    <dbReference type="NCBI Taxonomy" id="1921549"/>
    <lineage>
        <taxon>Bacteria</taxon>
        <taxon>Pseudomonadati</taxon>
        <taxon>Pseudomonadota</taxon>
        <taxon>Gammaproteobacteria</taxon>
        <taxon>Enterobacterales</taxon>
        <taxon>Erwiniaceae</taxon>
        <taxon>Buchnera</taxon>
    </lineage>
</organism>
<reference evidence="4" key="1">
    <citation type="submission" date="2018-09" db="EMBL/GenBank/DDBJ databases">
        <authorList>
            <person name="Manzano-Marin A."/>
            <person name="Manzano-Marin A."/>
        </authorList>
    </citation>
    <scope>NUCLEOTIDE SEQUENCE [LARGE SCALE GENOMIC DNA]</scope>
    <source>
        <strain evidence="4">BuCistrobi</strain>
    </source>
</reference>
<dbReference type="SUPFAM" id="SSF82657">
    <property type="entry name" value="BolA-like"/>
    <property type="match status" value="1"/>
</dbReference>
<dbReference type="Pfam" id="PF01722">
    <property type="entry name" value="BolA"/>
    <property type="match status" value="1"/>
</dbReference>
<dbReference type="InterPro" id="IPR036065">
    <property type="entry name" value="BolA-like_sf"/>
</dbReference>
<dbReference type="InterPro" id="IPR002634">
    <property type="entry name" value="BolA"/>
</dbReference>
<dbReference type="PANTHER" id="PTHR46229:SF2">
    <property type="entry name" value="BOLA-LIKE PROTEIN 1"/>
    <property type="match status" value="1"/>
</dbReference>
<dbReference type="STRING" id="1921549.GCA_900128825_00305"/>
<evidence type="ECO:0000313" key="4">
    <source>
        <dbReference type="Proteomes" id="UP000271849"/>
    </source>
</evidence>